<dbReference type="EMBL" id="JBHLUU010000016">
    <property type="protein sequence ID" value="MFC0474721.1"/>
    <property type="molecule type" value="Genomic_DNA"/>
</dbReference>
<comment type="caution">
    <text evidence="9">The sequence shown here is derived from an EMBL/GenBank/DDBJ whole genome shotgun (WGS) entry which is preliminary data.</text>
</comment>
<organism evidence="9 10">
    <name type="scientific">Robertmurraya beringensis</name>
    <dbReference type="NCBI Taxonomy" id="641660"/>
    <lineage>
        <taxon>Bacteria</taxon>
        <taxon>Bacillati</taxon>
        <taxon>Bacillota</taxon>
        <taxon>Bacilli</taxon>
        <taxon>Bacillales</taxon>
        <taxon>Bacillaceae</taxon>
        <taxon>Robertmurraya</taxon>
    </lineage>
</organism>
<evidence type="ECO:0000256" key="1">
    <source>
        <dbReference type="ARBA" id="ARBA00004236"/>
    </source>
</evidence>
<keyword evidence="6" id="KW-0175">Coiled coil</keyword>
<evidence type="ECO:0000256" key="8">
    <source>
        <dbReference type="SAM" id="SignalP"/>
    </source>
</evidence>
<proteinExistence type="predicted"/>
<evidence type="ECO:0000256" key="2">
    <source>
        <dbReference type="ARBA" id="ARBA00022475"/>
    </source>
</evidence>
<accession>A0ABV6KSB2</accession>
<reference evidence="9 10" key="1">
    <citation type="submission" date="2024-09" db="EMBL/GenBank/DDBJ databases">
        <authorList>
            <person name="Sun Q."/>
            <person name="Mori K."/>
        </authorList>
    </citation>
    <scope>NUCLEOTIDE SEQUENCE [LARGE SCALE GENOMIC DNA]</scope>
    <source>
        <strain evidence="9 10">CGMCC 1.9126</strain>
    </source>
</reference>
<keyword evidence="2" id="KW-1003">Cell membrane</keyword>
<evidence type="ECO:0000256" key="3">
    <source>
        <dbReference type="ARBA" id="ARBA00022692"/>
    </source>
</evidence>
<evidence type="ECO:0000313" key="10">
    <source>
        <dbReference type="Proteomes" id="UP001589738"/>
    </source>
</evidence>
<comment type="subcellular location">
    <subcellularLocation>
        <location evidence="1">Cell membrane</location>
    </subcellularLocation>
</comment>
<evidence type="ECO:0000313" key="9">
    <source>
        <dbReference type="EMBL" id="MFC0474721.1"/>
    </source>
</evidence>
<keyword evidence="4 7" id="KW-1133">Transmembrane helix</keyword>
<evidence type="ECO:0000256" key="6">
    <source>
        <dbReference type="SAM" id="Coils"/>
    </source>
</evidence>
<keyword evidence="9" id="KW-0282">Flagellum</keyword>
<protein>
    <submittedName>
        <fullName evidence="9">Flagellar biosynthetic protein FliO</fullName>
    </submittedName>
</protein>
<dbReference type="InterPro" id="IPR022781">
    <property type="entry name" value="Flagellar_biosynth_FliO"/>
</dbReference>
<gene>
    <name evidence="9" type="ORF">ACFFHF_05345</name>
</gene>
<feature type="coiled-coil region" evidence="6">
    <location>
        <begin position="34"/>
        <end position="61"/>
    </location>
</feature>
<keyword evidence="8" id="KW-0732">Signal</keyword>
<keyword evidence="5 7" id="KW-0472">Membrane</keyword>
<feature type="signal peptide" evidence="8">
    <location>
        <begin position="1"/>
        <end position="27"/>
    </location>
</feature>
<keyword evidence="9" id="KW-0966">Cell projection</keyword>
<evidence type="ECO:0000256" key="7">
    <source>
        <dbReference type="SAM" id="Phobius"/>
    </source>
</evidence>
<dbReference type="Proteomes" id="UP001589738">
    <property type="component" value="Unassembled WGS sequence"/>
</dbReference>
<keyword evidence="9" id="KW-0969">Cilium</keyword>
<evidence type="ECO:0000256" key="4">
    <source>
        <dbReference type="ARBA" id="ARBA00022989"/>
    </source>
</evidence>
<sequence length="225" mass="25434">MQKGKLFFKVLLLVLIALLGSNQGAFAEQFNSIKDCLEDESKCSEDQLKEVENNEETATDNNENTPTVGLTFWDFIKMIFATIFVIALLYAVLKFINKRSRSFSSNQLVENLGGTALGTNRSIQIVKIGNRVLVVGVGEDVKLLKEIDDEDEARQIINDYNNRMDQLVQPSDIVTKLIERTRNIKQGTSKEETSFSSTLKAQLEELSKGRKKLFDEMDKKGSDKR</sequence>
<dbReference type="Pfam" id="PF04347">
    <property type="entry name" value="FliO"/>
    <property type="match status" value="1"/>
</dbReference>
<feature type="transmembrane region" description="Helical" evidence="7">
    <location>
        <begin position="75"/>
        <end position="93"/>
    </location>
</feature>
<name>A0ABV6KSB2_9BACI</name>
<keyword evidence="3 7" id="KW-0812">Transmembrane</keyword>
<keyword evidence="10" id="KW-1185">Reference proteome</keyword>
<evidence type="ECO:0000256" key="5">
    <source>
        <dbReference type="ARBA" id="ARBA00023136"/>
    </source>
</evidence>
<dbReference type="RefSeq" id="WP_160545589.1">
    <property type="nucleotide sequence ID" value="NZ_JBHLUU010000016.1"/>
</dbReference>
<feature type="chain" id="PRO_5046555451" evidence="8">
    <location>
        <begin position="28"/>
        <end position="225"/>
    </location>
</feature>